<comment type="caution">
    <text evidence="4">The sequence shown here is derived from an EMBL/GenBank/DDBJ whole genome shotgun (WGS) entry which is preliminary data.</text>
</comment>
<reference evidence="4 5" key="1">
    <citation type="submission" date="2020-04" db="EMBL/GenBank/DDBJ databases">
        <authorList>
            <person name="Laetsch R D."/>
            <person name="Stevens L."/>
            <person name="Kumar S."/>
            <person name="Blaxter L. M."/>
        </authorList>
    </citation>
    <scope>NUCLEOTIDE SEQUENCE [LARGE SCALE GENOMIC DNA]</scope>
</reference>
<dbReference type="EMBL" id="CADEPM010000001">
    <property type="protein sequence ID" value="CAB3397757.1"/>
    <property type="molecule type" value="Genomic_DNA"/>
</dbReference>
<proteinExistence type="inferred from homology"/>
<keyword evidence="5" id="KW-1185">Reference proteome</keyword>
<evidence type="ECO:0000256" key="2">
    <source>
        <dbReference type="RuleBase" id="RU000363"/>
    </source>
</evidence>
<name>A0A8S1EAS8_9PELO</name>
<dbReference type="OrthoDB" id="191139at2759"/>
<dbReference type="PRINTS" id="PR00081">
    <property type="entry name" value="GDHRDH"/>
</dbReference>
<evidence type="ECO:0000313" key="4">
    <source>
        <dbReference type="EMBL" id="CAB3397757.1"/>
    </source>
</evidence>
<keyword evidence="1" id="KW-0560">Oxidoreductase</keyword>
<dbReference type="Proteomes" id="UP000494206">
    <property type="component" value="Unassembled WGS sequence"/>
</dbReference>
<dbReference type="CDD" id="cd05327">
    <property type="entry name" value="retinol-DH_like_SDR_c_like"/>
    <property type="match status" value="1"/>
</dbReference>
<dbReference type="InterPro" id="IPR002347">
    <property type="entry name" value="SDR_fam"/>
</dbReference>
<dbReference type="InterPro" id="IPR036291">
    <property type="entry name" value="NAD(P)-bd_dom_sf"/>
</dbReference>
<dbReference type="Pfam" id="PF00106">
    <property type="entry name" value="adh_short"/>
    <property type="match status" value="1"/>
</dbReference>
<dbReference type="PANTHER" id="PTHR43157">
    <property type="entry name" value="PHOSPHATIDYLINOSITOL-GLYCAN BIOSYNTHESIS CLASS F PROTEIN-RELATED"/>
    <property type="match status" value="1"/>
</dbReference>
<gene>
    <name evidence="4" type="ORF">CBOVIS_LOCUS1124</name>
</gene>
<dbReference type="GO" id="GO:0016491">
    <property type="term" value="F:oxidoreductase activity"/>
    <property type="evidence" value="ECO:0007669"/>
    <property type="project" value="UniProtKB-KW"/>
</dbReference>
<keyword evidence="3" id="KW-1133">Transmembrane helix</keyword>
<dbReference type="PRINTS" id="PR00080">
    <property type="entry name" value="SDRFAMILY"/>
</dbReference>
<dbReference type="AlphaFoldDB" id="A0A8S1EAS8"/>
<organism evidence="4 5">
    <name type="scientific">Caenorhabditis bovis</name>
    <dbReference type="NCBI Taxonomy" id="2654633"/>
    <lineage>
        <taxon>Eukaryota</taxon>
        <taxon>Metazoa</taxon>
        <taxon>Ecdysozoa</taxon>
        <taxon>Nematoda</taxon>
        <taxon>Chromadorea</taxon>
        <taxon>Rhabditida</taxon>
        <taxon>Rhabditina</taxon>
        <taxon>Rhabditomorpha</taxon>
        <taxon>Rhabditoidea</taxon>
        <taxon>Rhabditidae</taxon>
        <taxon>Peloderinae</taxon>
        <taxon>Caenorhabditis</taxon>
    </lineage>
</organism>
<protein>
    <submittedName>
        <fullName evidence="4">Uncharacterized protein</fullName>
    </submittedName>
</protein>
<dbReference type="Gene3D" id="3.40.50.720">
    <property type="entry name" value="NAD(P)-binding Rossmann-like Domain"/>
    <property type="match status" value="1"/>
</dbReference>
<evidence type="ECO:0000313" key="5">
    <source>
        <dbReference type="Proteomes" id="UP000494206"/>
    </source>
</evidence>
<evidence type="ECO:0000256" key="3">
    <source>
        <dbReference type="SAM" id="Phobius"/>
    </source>
</evidence>
<keyword evidence="3" id="KW-0472">Membrane</keyword>
<evidence type="ECO:0000256" key="1">
    <source>
        <dbReference type="ARBA" id="ARBA00023002"/>
    </source>
</evidence>
<dbReference type="PANTHER" id="PTHR43157:SF31">
    <property type="entry name" value="PHOSPHATIDYLINOSITOL-GLYCAN BIOSYNTHESIS CLASS F PROTEIN"/>
    <property type="match status" value="1"/>
</dbReference>
<accession>A0A8S1EAS8</accession>
<keyword evidence="3" id="KW-0812">Transmembrane</keyword>
<sequence length="333" mass="37508">MAEDDIEASDTFLSTCLYFFIIVGALALIRRYFKGAQFTEKASAKNLVIVVTGANCGIGFETVRELNLRKGKVYMLCRNEDRANEARRNLVKLGCHSFRLHIIECDLCNFESIRNAAKELLEAEDHIDILINNAGIMFQNKFETTIDGHEKTWQSNHLGHFLLTELLLPAIKKSNSGRIVNVSSLLHTHSKRIDLSKVDDKKYFGSMSSYCQSKLANVMHARALTHRLRKEGTHNVTVNSLHPGGVNTPLMRSSFFYLPVIKQITAPFRWFVLKTPRDGAQTSLYCALSKKVEGVSGKYFKECKLAAESPLATDDQACEDLYNYSLEQTGLSK</sequence>
<dbReference type="SUPFAM" id="SSF51735">
    <property type="entry name" value="NAD(P)-binding Rossmann-fold domains"/>
    <property type="match status" value="1"/>
</dbReference>
<feature type="transmembrane region" description="Helical" evidence="3">
    <location>
        <begin position="12"/>
        <end position="33"/>
    </location>
</feature>
<comment type="similarity">
    <text evidence="2">Belongs to the short-chain dehydrogenases/reductases (SDR) family.</text>
</comment>